<dbReference type="Gene3D" id="1.10.287.130">
    <property type="match status" value="1"/>
</dbReference>
<dbReference type="Pfam" id="PF02518">
    <property type="entry name" value="HATPase_c"/>
    <property type="match status" value="1"/>
</dbReference>
<dbReference type="SMART" id="SM00387">
    <property type="entry name" value="HATPase_c"/>
    <property type="match status" value="1"/>
</dbReference>
<evidence type="ECO:0000256" key="7">
    <source>
        <dbReference type="ARBA" id="ARBA00023012"/>
    </source>
</evidence>
<keyword evidence="7" id="KW-0902">Two-component regulatory system</keyword>
<dbReference type="EC" id="2.7.13.3" evidence="3"/>
<dbReference type="InterPro" id="IPR003661">
    <property type="entry name" value="HisK_dim/P_dom"/>
</dbReference>
<dbReference type="Gene3D" id="6.10.340.10">
    <property type="match status" value="1"/>
</dbReference>
<dbReference type="PRINTS" id="PR00344">
    <property type="entry name" value="BCTRLSENSOR"/>
</dbReference>
<dbReference type="RefSeq" id="WP_199385616.1">
    <property type="nucleotide sequence ID" value="NZ_JAEMHM010000016.1"/>
</dbReference>
<dbReference type="PANTHER" id="PTHR45453:SF1">
    <property type="entry name" value="PHOSPHATE REGULON SENSOR PROTEIN PHOR"/>
    <property type="match status" value="1"/>
</dbReference>
<dbReference type="PROSITE" id="PS50109">
    <property type="entry name" value="HIS_KIN"/>
    <property type="match status" value="1"/>
</dbReference>
<dbReference type="GO" id="GO:0000155">
    <property type="term" value="F:phosphorelay sensor kinase activity"/>
    <property type="evidence" value="ECO:0007669"/>
    <property type="project" value="InterPro"/>
</dbReference>
<comment type="subcellular location">
    <subcellularLocation>
        <location evidence="2">Membrane</location>
    </subcellularLocation>
</comment>
<evidence type="ECO:0000313" key="13">
    <source>
        <dbReference type="Proteomes" id="UP000636888"/>
    </source>
</evidence>
<accession>A0A8J7M141</accession>
<keyword evidence="8 9" id="KW-0472">Membrane</keyword>
<keyword evidence="13" id="KW-1185">Reference proteome</keyword>
<dbReference type="Pfam" id="PF00512">
    <property type="entry name" value="HisKA"/>
    <property type="match status" value="1"/>
</dbReference>
<dbReference type="FunFam" id="1.10.287.130:FF:000001">
    <property type="entry name" value="Two-component sensor histidine kinase"/>
    <property type="match status" value="1"/>
</dbReference>
<feature type="domain" description="Histidine kinase" evidence="10">
    <location>
        <begin position="162"/>
        <end position="382"/>
    </location>
</feature>
<evidence type="ECO:0000259" key="10">
    <source>
        <dbReference type="PROSITE" id="PS50109"/>
    </source>
</evidence>
<comment type="catalytic activity">
    <reaction evidence="1">
        <text>ATP + protein L-histidine = ADP + protein N-phospho-L-histidine.</text>
        <dbReference type="EC" id="2.7.13.3"/>
    </reaction>
</comment>
<dbReference type="GO" id="GO:0004721">
    <property type="term" value="F:phosphoprotein phosphatase activity"/>
    <property type="evidence" value="ECO:0007669"/>
    <property type="project" value="TreeGrafter"/>
</dbReference>
<evidence type="ECO:0000256" key="9">
    <source>
        <dbReference type="SAM" id="Phobius"/>
    </source>
</evidence>
<reference evidence="12" key="1">
    <citation type="submission" date="2020-12" db="EMBL/GenBank/DDBJ databases">
        <title>Geomonas sp. Red875, isolated from river sediment.</title>
        <authorList>
            <person name="Xu Z."/>
            <person name="Zhang Z."/>
            <person name="Masuda Y."/>
            <person name="Itoh H."/>
            <person name="Senoo K."/>
        </authorList>
    </citation>
    <scope>NUCLEOTIDE SEQUENCE</scope>
    <source>
        <strain evidence="12">Red875</strain>
    </source>
</reference>
<evidence type="ECO:0000256" key="4">
    <source>
        <dbReference type="ARBA" id="ARBA00022553"/>
    </source>
</evidence>
<dbReference type="PROSITE" id="PS50885">
    <property type="entry name" value="HAMP"/>
    <property type="match status" value="1"/>
</dbReference>
<evidence type="ECO:0000313" key="12">
    <source>
        <dbReference type="EMBL" id="MBJ6726707.1"/>
    </source>
</evidence>
<keyword evidence="5" id="KW-0808">Transferase</keyword>
<dbReference type="InterPro" id="IPR003594">
    <property type="entry name" value="HATPase_dom"/>
</dbReference>
<evidence type="ECO:0000256" key="5">
    <source>
        <dbReference type="ARBA" id="ARBA00022679"/>
    </source>
</evidence>
<dbReference type="InterPro" id="IPR036890">
    <property type="entry name" value="HATPase_C_sf"/>
</dbReference>
<dbReference type="Pfam" id="PF00672">
    <property type="entry name" value="HAMP"/>
    <property type="match status" value="1"/>
</dbReference>
<dbReference type="InterPro" id="IPR005467">
    <property type="entry name" value="His_kinase_dom"/>
</dbReference>
<evidence type="ECO:0000259" key="11">
    <source>
        <dbReference type="PROSITE" id="PS50885"/>
    </source>
</evidence>
<keyword evidence="9" id="KW-0812">Transmembrane</keyword>
<dbReference type="EMBL" id="JAEMHM010000016">
    <property type="protein sequence ID" value="MBJ6726707.1"/>
    <property type="molecule type" value="Genomic_DNA"/>
</dbReference>
<dbReference type="Proteomes" id="UP000636888">
    <property type="component" value="Unassembled WGS sequence"/>
</dbReference>
<proteinExistence type="predicted"/>
<dbReference type="SUPFAM" id="SSF55874">
    <property type="entry name" value="ATPase domain of HSP90 chaperone/DNA topoisomerase II/histidine kinase"/>
    <property type="match status" value="1"/>
</dbReference>
<protein>
    <recommendedName>
        <fullName evidence="3">histidine kinase</fullName>
        <ecNumber evidence="3">2.7.13.3</ecNumber>
    </recommendedName>
</protein>
<feature type="domain" description="HAMP" evidence="11">
    <location>
        <begin position="95"/>
        <end position="147"/>
    </location>
</feature>
<evidence type="ECO:0000256" key="6">
    <source>
        <dbReference type="ARBA" id="ARBA00022777"/>
    </source>
</evidence>
<evidence type="ECO:0000256" key="2">
    <source>
        <dbReference type="ARBA" id="ARBA00004370"/>
    </source>
</evidence>
<name>A0A8J7M141_9BACT</name>
<dbReference type="CDD" id="cd00082">
    <property type="entry name" value="HisKA"/>
    <property type="match status" value="1"/>
</dbReference>
<dbReference type="AlphaFoldDB" id="A0A8J7M141"/>
<evidence type="ECO:0000256" key="8">
    <source>
        <dbReference type="ARBA" id="ARBA00023136"/>
    </source>
</evidence>
<dbReference type="GO" id="GO:0016036">
    <property type="term" value="P:cellular response to phosphate starvation"/>
    <property type="evidence" value="ECO:0007669"/>
    <property type="project" value="TreeGrafter"/>
</dbReference>
<dbReference type="InterPro" id="IPR036097">
    <property type="entry name" value="HisK_dim/P_sf"/>
</dbReference>
<gene>
    <name evidence="12" type="ORF">JFN93_18500</name>
</gene>
<dbReference type="SMART" id="SM00304">
    <property type="entry name" value="HAMP"/>
    <property type="match status" value="1"/>
</dbReference>
<sequence>MHGHDARFNPCATQRCEELQARMRRIHEHFHAHHHEFQQYHRFFRYARPVILLFNLTMLYLLFSWAGFKAFGIFFAVLIAIKEIFQFVFLLRLEQRIMIPIEQLRQGVDQVARGNYDINLECRIPNDLGMLIAAFNEMALQLREGERVKAEYEENRKNLVANISHDLKTPITAIQGHIEALLDQPELAADRQEKYLKVIHNNAGYLNRLIDDLFLFSKLDMQKLDFRFQPMPIRNYLRDVMEEYQIEMEGRGIGFRYADLLPDQPQVLLDGKRLYQAINNIVANAKAHGRSRELSLQVRLYRRGAWIAIDIEDNGPGIPEDKLPHIFERFYRVDAERTKDLESTGLGLAITRELLQAHGGEVSVASGEGAGACFTLLLPEYAEPVGEP</sequence>
<organism evidence="12 13">
    <name type="scientific">Geomesophilobacter sediminis</name>
    <dbReference type="NCBI Taxonomy" id="2798584"/>
    <lineage>
        <taxon>Bacteria</taxon>
        <taxon>Pseudomonadati</taxon>
        <taxon>Thermodesulfobacteriota</taxon>
        <taxon>Desulfuromonadia</taxon>
        <taxon>Geobacterales</taxon>
        <taxon>Geobacteraceae</taxon>
        <taxon>Geomesophilobacter</taxon>
    </lineage>
</organism>
<feature type="transmembrane region" description="Helical" evidence="9">
    <location>
        <begin position="46"/>
        <end position="65"/>
    </location>
</feature>
<dbReference type="InterPro" id="IPR003660">
    <property type="entry name" value="HAMP_dom"/>
</dbReference>
<dbReference type="InterPro" id="IPR050351">
    <property type="entry name" value="BphY/WalK/GraS-like"/>
</dbReference>
<comment type="caution">
    <text evidence="12">The sequence shown here is derived from an EMBL/GenBank/DDBJ whole genome shotgun (WGS) entry which is preliminary data.</text>
</comment>
<dbReference type="CDD" id="cd00075">
    <property type="entry name" value="HATPase"/>
    <property type="match status" value="1"/>
</dbReference>
<dbReference type="SUPFAM" id="SSF158472">
    <property type="entry name" value="HAMP domain-like"/>
    <property type="match status" value="1"/>
</dbReference>
<keyword evidence="6 12" id="KW-0418">Kinase</keyword>
<dbReference type="SUPFAM" id="SSF47384">
    <property type="entry name" value="Homodimeric domain of signal transducing histidine kinase"/>
    <property type="match status" value="1"/>
</dbReference>
<dbReference type="InterPro" id="IPR004358">
    <property type="entry name" value="Sig_transdc_His_kin-like_C"/>
</dbReference>
<dbReference type="Gene3D" id="3.30.565.10">
    <property type="entry name" value="Histidine kinase-like ATPase, C-terminal domain"/>
    <property type="match status" value="1"/>
</dbReference>
<dbReference type="GO" id="GO:0005886">
    <property type="term" value="C:plasma membrane"/>
    <property type="evidence" value="ECO:0007669"/>
    <property type="project" value="TreeGrafter"/>
</dbReference>
<dbReference type="SMART" id="SM00388">
    <property type="entry name" value="HisKA"/>
    <property type="match status" value="1"/>
</dbReference>
<dbReference type="FunFam" id="3.30.565.10:FF:000006">
    <property type="entry name" value="Sensor histidine kinase WalK"/>
    <property type="match status" value="1"/>
</dbReference>
<evidence type="ECO:0000256" key="3">
    <source>
        <dbReference type="ARBA" id="ARBA00012438"/>
    </source>
</evidence>
<keyword evidence="9" id="KW-1133">Transmembrane helix</keyword>
<keyword evidence="4" id="KW-0597">Phosphoprotein</keyword>
<dbReference type="CDD" id="cd06225">
    <property type="entry name" value="HAMP"/>
    <property type="match status" value="1"/>
</dbReference>
<evidence type="ECO:0000256" key="1">
    <source>
        <dbReference type="ARBA" id="ARBA00000085"/>
    </source>
</evidence>
<dbReference type="PANTHER" id="PTHR45453">
    <property type="entry name" value="PHOSPHATE REGULON SENSOR PROTEIN PHOR"/>
    <property type="match status" value="1"/>
</dbReference>